<evidence type="ECO:0000313" key="2">
    <source>
        <dbReference type="Proteomes" id="UP000195221"/>
    </source>
</evidence>
<reference evidence="1 2" key="1">
    <citation type="submission" date="2017-03" db="EMBL/GenBank/DDBJ databases">
        <title>Genome analysis of strain PAMC 26577.</title>
        <authorList>
            <person name="Oh H.-M."/>
            <person name="Yang J.-A."/>
        </authorList>
    </citation>
    <scope>NUCLEOTIDE SEQUENCE [LARGE SCALE GENOMIC DNA]</scope>
    <source>
        <strain evidence="1 2">PAMC 26577</strain>
    </source>
</reference>
<dbReference type="EMBL" id="NBTZ01000131">
    <property type="protein sequence ID" value="OTP68645.1"/>
    <property type="molecule type" value="Genomic_DNA"/>
</dbReference>
<proteinExistence type="predicted"/>
<gene>
    <name evidence="1" type="ORF">PAMC26577_33245</name>
</gene>
<evidence type="ECO:0000313" key="1">
    <source>
        <dbReference type="EMBL" id="OTP68645.1"/>
    </source>
</evidence>
<organism evidence="1 2">
    <name type="scientific">Caballeronia sordidicola</name>
    <name type="common">Burkholderia sordidicola</name>
    <dbReference type="NCBI Taxonomy" id="196367"/>
    <lineage>
        <taxon>Bacteria</taxon>
        <taxon>Pseudomonadati</taxon>
        <taxon>Pseudomonadota</taxon>
        <taxon>Betaproteobacteria</taxon>
        <taxon>Burkholderiales</taxon>
        <taxon>Burkholderiaceae</taxon>
        <taxon>Caballeronia</taxon>
    </lineage>
</organism>
<sequence length="38" mass="4319">MPRALQDRVADAYLNGFWRHCSVRVDKGLGEATKSWAL</sequence>
<comment type="caution">
    <text evidence="1">The sequence shown here is derived from an EMBL/GenBank/DDBJ whole genome shotgun (WGS) entry which is preliminary data.</text>
</comment>
<name>A0A242MBI1_CABSO</name>
<dbReference type="AlphaFoldDB" id="A0A242MBI1"/>
<protein>
    <submittedName>
        <fullName evidence="1">Uncharacterized protein</fullName>
    </submittedName>
</protein>
<accession>A0A242MBI1</accession>
<dbReference type="Proteomes" id="UP000195221">
    <property type="component" value="Unassembled WGS sequence"/>
</dbReference>